<dbReference type="AlphaFoldDB" id="A0A8K2A8M5"/>
<name>A0A8K2A8M5_9CYAN</name>
<keyword evidence="1" id="KW-0067">ATP-binding</keyword>
<organism evidence="1 2">
    <name type="scientific">Petrachloros mirabilis ULC683</name>
    <dbReference type="NCBI Taxonomy" id="2781853"/>
    <lineage>
        <taxon>Bacteria</taxon>
        <taxon>Bacillati</taxon>
        <taxon>Cyanobacteriota</taxon>
        <taxon>Cyanophyceae</taxon>
        <taxon>Synechococcales</taxon>
        <taxon>Petrachlorosaceae</taxon>
        <taxon>Petrachloros</taxon>
        <taxon>Petrachloros mirabilis</taxon>
    </lineage>
</organism>
<protein>
    <submittedName>
        <fullName evidence="1">DNA helicase</fullName>
    </submittedName>
</protein>
<comment type="caution">
    <text evidence="1">The sequence shown here is derived from an EMBL/GenBank/DDBJ whole genome shotgun (WGS) entry which is preliminary data.</text>
</comment>
<dbReference type="GO" id="GO:0004386">
    <property type="term" value="F:helicase activity"/>
    <property type="evidence" value="ECO:0007669"/>
    <property type="project" value="UniProtKB-KW"/>
</dbReference>
<reference evidence="1" key="1">
    <citation type="submission" date="2019-12" db="EMBL/GenBank/DDBJ databases">
        <title>High-Quality draft genome sequences of three cyanobacteria isolated from the limestone walls of the Old Cathedral of Coimbra.</title>
        <authorList>
            <person name="Tiago I."/>
            <person name="Soares F."/>
            <person name="Portugal A."/>
        </authorList>
    </citation>
    <scope>NUCLEOTIDE SEQUENCE [LARGE SCALE GENOMIC DNA]</scope>
    <source>
        <strain evidence="1">C</strain>
    </source>
</reference>
<gene>
    <name evidence="1" type="ORF">GS597_17185</name>
</gene>
<keyword evidence="1" id="KW-0547">Nucleotide-binding</keyword>
<keyword evidence="1" id="KW-0378">Hydrolase</keyword>
<dbReference type="InterPro" id="IPR047717">
    <property type="entry name" value="CC_star_Cory"/>
</dbReference>
<evidence type="ECO:0000313" key="1">
    <source>
        <dbReference type="EMBL" id="NCJ08209.1"/>
    </source>
</evidence>
<evidence type="ECO:0000313" key="2">
    <source>
        <dbReference type="Proteomes" id="UP000607397"/>
    </source>
</evidence>
<dbReference type="InterPro" id="IPR058303">
    <property type="entry name" value="DUF7990"/>
</dbReference>
<dbReference type="EMBL" id="WVIC01000044">
    <property type="protein sequence ID" value="NCJ08209.1"/>
    <property type="molecule type" value="Genomic_DNA"/>
</dbReference>
<sequence length="90" mass="11082">MTPLNWRSLYVQVRYWLQEFYVAPYRRELARVQRDHDDLLMLLVFSEAMGVPNPVSFYTLELLPLLYEDFHQWHERLGMRQSPFDHFRCC</sequence>
<dbReference type="RefSeq" id="WP_161826685.1">
    <property type="nucleotide sequence ID" value="NZ_WVIC01000044.1"/>
</dbReference>
<accession>A0A8K2A8M5</accession>
<proteinExistence type="predicted"/>
<dbReference type="Proteomes" id="UP000607397">
    <property type="component" value="Unassembled WGS sequence"/>
</dbReference>
<keyword evidence="2" id="KW-1185">Reference proteome</keyword>
<dbReference type="Pfam" id="PF25952">
    <property type="entry name" value="DUF7990"/>
    <property type="match status" value="1"/>
</dbReference>
<keyword evidence="1" id="KW-0347">Helicase</keyword>
<dbReference type="NCBIfam" id="NF041419">
    <property type="entry name" value="CC_star_Cory"/>
    <property type="match status" value="1"/>
</dbReference>